<dbReference type="RefSeq" id="WP_244076007.1">
    <property type="nucleotide sequence ID" value="NZ_AP025581.1"/>
</dbReference>
<keyword evidence="2" id="KW-0732">Signal</keyword>
<dbReference type="EMBL" id="BQOL01000001">
    <property type="protein sequence ID" value="GKI17547.1"/>
    <property type="molecule type" value="Genomic_DNA"/>
</dbReference>
<dbReference type="AlphaFoldDB" id="A0AA37NQB1"/>
<gene>
    <name evidence="4" type="ORF">CE91St16_04550</name>
</gene>
<evidence type="ECO:0000259" key="3">
    <source>
        <dbReference type="Pfam" id="PF16378"/>
    </source>
</evidence>
<evidence type="ECO:0000313" key="5">
    <source>
        <dbReference type="Proteomes" id="UP001055105"/>
    </source>
</evidence>
<feature type="coiled-coil region" evidence="1">
    <location>
        <begin position="39"/>
        <end position="66"/>
    </location>
</feature>
<keyword evidence="1" id="KW-0175">Coiled coil</keyword>
<feature type="domain" description="DUF4988" evidence="3">
    <location>
        <begin position="35"/>
        <end position="207"/>
    </location>
</feature>
<accession>A0AA37NQB1</accession>
<dbReference type="Proteomes" id="UP001055105">
    <property type="component" value="Unassembled WGS sequence"/>
</dbReference>
<evidence type="ECO:0000313" key="4">
    <source>
        <dbReference type="EMBL" id="GKI17547.1"/>
    </source>
</evidence>
<name>A0AA37NQB1_9BACT</name>
<sequence>MRFFTMRRLAACMGALLLVSPPLLTGCDDYDDSELWQNVNDLKSRIEALETKIGQMNTEIAALQKIVDDAVTVVKVEKSADGYVIYFSDNTTAEIKNGTAGADAPVIGVKQDTDEVYYWTITTDGKTEWLMAGGAKLRVTGESVKPVMSVDDEGYWTISYDGGKTSERILDAAGDPVSAVTEGSSIGSLFKSVNYDDNNVYFELSDGSIVTVPVRSNFYMLIRKAPEVATFVFGETKVWDVESAGVTKTLVSKPDEWKVTYADGKLTVTAPTEAHKECADLRGTVGITYFSANGQADAVMMDVVADADYRGETVGEDFTVNITEITDKNIKATVTPKDDAAYWYMGYTTQENIDNGGLDKLINDPLNGYLSMLGYYAAYNFLDMYAFKGAKTDFSFPGVLKGGTEFCAVLFGFTPDASASYPVPVTLNTEVMTVPFKTQEPVVINTVYRIDVSDVSWYGAKYVCVPSDDLGYLHGFVRKSEFDTYDDDAAFMKSRIDIYKRAYRDELESGALTWADLTFTETQTVVAPAYIEEAGATRMGLVDDTEYYVYAFSCTDGNATSPLSKAAFKTGKFIPSEECTFEITTTVERQDVTVNVVPSNRNVTYYFSVTRAAQQEQFDADLQFAVDDLIWTKIWAESQQITLSSLLSKGEDSNKWTDLWAATAYIVCAYGVSEDGAITTRPTLARFVTKGTIDQTSVKNAAASAMGGKVFRR</sequence>
<comment type="caution">
    <text evidence="4">The sequence shown here is derived from an EMBL/GenBank/DDBJ whole genome shotgun (WGS) entry which is preliminary data.</text>
</comment>
<reference evidence="4" key="1">
    <citation type="submission" date="2022-01" db="EMBL/GenBank/DDBJ databases">
        <title>Novel bile acid biosynthetic pathways are enriched in the microbiome of centenarians.</title>
        <authorList>
            <person name="Sato Y."/>
            <person name="Atarashi K."/>
            <person name="Plichta R.D."/>
            <person name="Arai Y."/>
            <person name="Sasajima S."/>
            <person name="Kearney M.S."/>
            <person name="Suda W."/>
            <person name="Takeshita K."/>
            <person name="Sasaki T."/>
            <person name="Okamoto S."/>
            <person name="Skelly N.A."/>
            <person name="Okamura Y."/>
            <person name="Vlamakis H."/>
            <person name="Li Y."/>
            <person name="Tanoue T."/>
            <person name="Takei H."/>
            <person name="Nittono H."/>
            <person name="Narushima S."/>
            <person name="Irie J."/>
            <person name="Itoh H."/>
            <person name="Moriya K."/>
            <person name="Sugiura Y."/>
            <person name="Suematsu M."/>
            <person name="Moritoki N."/>
            <person name="Shibata S."/>
            <person name="Littman R.D."/>
            <person name="Fischbach A.M."/>
            <person name="Uwamino Y."/>
            <person name="Inoue T."/>
            <person name="Honda A."/>
            <person name="Hattori M."/>
            <person name="Murai T."/>
            <person name="Xavier J.R."/>
            <person name="Hirose N."/>
            <person name="Honda K."/>
        </authorList>
    </citation>
    <scope>NUCLEOTIDE SEQUENCE</scope>
    <source>
        <strain evidence="4">CE91-St16</strain>
    </source>
</reference>
<evidence type="ECO:0000256" key="1">
    <source>
        <dbReference type="SAM" id="Coils"/>
    </source>
</evidence>
<dbReference type="InterPro" id="IPR032149">
    <property type="entry name" value="DUF4988"/>
</dbReference>
<feature type="chain" id="PRO_5041237019" description="DUF4988 domain-containing protein" evidence="2">
    <location>
        <begin position="26"/>
        <end position="713"/>
    </location>
</feature>
<organism evidence="4 5">
    <name type="scientific">Alistipes finegoldii</name>
    <dbReference type="NCBI Taxonomy" id="214856"/>
    <lineage>
        <taxon>Bacteria</taxon>
        <taxon>Pseudomonadati</taxon>
        <taxon>Bacteroidota</taxon>
        <taxon>Bacteroidia</taxon>
        <taxon>Bacteroidales</taxon>
        <taxon>Rikenellaceae</taxon>
        <taxon>Alistipes</taxon>
    </lineage>
</organism>
<evidence type="ECO:0000256" key="2">
    <source>
        <dbReference type="SAM" id="SignalP"/>
    </source>
</evidence>
<dbReference type="SUPFAM" id="SSF69304">
    <property type="entry name" value="Tricorn protease N-terminal domain"/>
    <property type="match status" value="1"/>
</dbReference>
<protein>
    <recommendedName>
        <fullName evidence="3">DUF4988 domain-containing protein</fullName>
    </recommendedName>
</protein>
<feature type="signal peptide" evidence="2">
    <location>
        <begin position="1"/>
        <end position="25"/>
    </location>
</feature>
<dbReference type="Pfam" id="PF16378">
    <property type="entry name" value="DUF4988"/>
    <property type="match status" value="1"/>
</dbReference>
<dbReference type="PROSITE" id="PS51257">
    <property type="entry name" value="PROKAR_LIPOPROTEIN"/>
    <property type="match status" value="1"/>
</dbReference>
<proteinExistence type="predicted"/>